<keyword evidence="1" id="KW-1133">Transmembrane helix</keyword>
<accession>S4I463</accession>
<dbReference type="HOGENOM" id="CLU_3216710_0_0_11"/>
<proteinExistence type="predicted"/>
<evidence type="ECO:0000313" key="2">
    <source>
        <dbReference type="EMBL" id="EPI48936.1"/>
    </source>
</evidence>
<dbReference type="Proteomes" id="UP000014521">
    <property type="component" value="Unassembled WGS sequence"/>
</dbReference>
<keyword evidence="1" id="KW-0472">Membrane</keyword>
<keyword evidence="1" id="KW-0812">Transmembrane</keyword>
<organism evidence="2 3">
    <name type="scientific">Gardnerella vaginalis JCP8108</name>
    <dbReference type="NCBI Taxonomy" id="1261066"/>
    <lineage>
        <taxon>Bacteria</taxon>
        <taxon>Bacillati</taxon>
        <taxon>Actinomycetota</taxon>
        <taxon>Actinomycetes</taxon>
        <taxon>Bifidobacteriales</taxon>
        <taxon>Bifidobacteriaceae</taxon>
        <taxon>Gardnerella</taxon>
    </lineage>
</organism>
<name>S4I463_GARVA</name>
<dbReference type="EMBL" id="ATJJ01000020">
    <property type="protein sequence ID" value="EPI48936.1"/>
    <property type="molecule type" value="Genomic_DNA"/>
</dbReference>
<reference evidence="2 3" key="1">
    <citation type="submission" date="2013-06" db="EMBL/GenBank/DDBJ databases">
        <authorList>
            <person name="Weinstock G."/>
            <person name="Sodergren E."/>
            <person name="Lobos E.A."/>
            <person name="Fulton L."/>
            <person name="Fulton R."/>
            <person name="Courtney L."/>
            <person name="Fronick C."/>
            <person name="O'Laughlin M."/>
            <person name="Godfrey J."/>
            <person name="Wilson R.M."/>
            <person name="Miner T."/>
            <person name="Farmer C."/>
            <person name="Delehaunty K."/>
            <person name="Cordes M."/>
            <person name="Minx P."/>
            <person name="Tomlinson C."/>
            <person name="Chen J."/>
            <person name="Wollam A."/>
            <person name="Pepin K.H."/>
            <person name="Bhonagiri V."/>
            <person name="Zhang X."/>
            <person name="Warren W."/>
            <person name="Mitreva M."/>
            <person name="Mardis E.R."/>
            <person name="Wilson R.K."/>
        </authorList>
    </citation>
    <scope>NUCLEOTIDE SEQUENCE [LARGE SCALE GENOMIC DNA]</scope>
    <source>
        <strain evidence="2 3">JCP8108</strain>
    </source>
</reference>
<comment type="caution">
    <text evidence="2">The sequence shown here is derived from an EMBL/GenBank/DDBJ whole genome shotgun (WGS) entry which is preliminary data.</text>
</comment>
<feature type="transmembrane region" description="Helical" evidence="1">
    <location>
        <begin position="21"/>
        <end position="43"/>
    </location>
</feature>
<gene>
    <name evidence="2" type="ORF">HMPREF1581_00462</name>
</gene>
<protein>
    <submittedName>
        <fullName evidence="2">Uncharacterized protein</fullName>
    </submittedName>
</protein>
<sequence length="44" mass="5042">MQGLSLKGAHTLHPPIYVRKCGLRAIFILQFCQKLFLLILLSFI</sequence>
<dbReference type="AlphaFoldDB" id="S4I463"/>
<evidence type="ECO:0000313" key="3">
    <source>
        <dbReference type="Proteomes" id="UP000014521"/>
    </source>
</evidence>
<evidence type="ECO:0000256" key="1">
    <source>
        <dbReference type="SAM" id="Phobius"/>
    </source>
</evidence>